<reference evidence="5" key="1">
    <citation type="journal article" date="2023" name="Front. Mar. Sci.">
        <title>A new Merluccius polli reference genome to investigate the effects of global change in West African waters.</title>
        <authorList>
            <person name="Mateo J.L."/>
            <person name="Blanco-Fernandez C."/>
            <person name="Garcia-Vazquez E."/>
            <person name="Machado-Schiaffino G."/>
        </authorList>
    </citation>
    <scope>NUCLEOTIDE SEQUENCE</scope>
    <source>
        <strain evidence="5">C29</strain>
        <tissue evidence="5">Fin</tissue>
    </source>
</reference>
<dbReference type="InterPro" id="IPR029039">
    <property type="entry name" value="Flavoprotein-like_sf"/>
</dbReference>
<gene>
    <name evidence="5" type="primary">Nqo1_1</name>
    <name evidence="5" type="ORF">N1851_002132</name>
</gene>
<dbReference type="Gene3D" id="3.40.50.360">
    <property type="match status" value="1"/>
</dbReference>
<keyword evidence="6" id="KW-1185">Reference proteome</keyword>
<dbReference type="PANTHER" id="PTHR10204">
    <property type="entry name" value="NAD P H OXIDOREDUCTASE-RELATED"/>
    <property type="match status" value="1"/>
</dbReference>
<dbReference type="GO" id="GO:0005829">
    <property type="term" value="C:cytosol"/>
    <property type="evidence" value="ECO:0007669"/>
    <property type="project" value="TreeGrafter"/>
</dbReference>
<feature type="region of interest" description="Disordered" evidence="3">
    <location>
        <begin position="30"/>
        <end position="62"/>
    </location>
</feature>
<comment type="caution">
    <text evidence="5">The sequence shown here is derived from an EMBL/GenBank/DDBJ whole genome shotgun (WGS) entry which is preliminary data.</text>
</comment>
<dbReference type="SUPFAM" id="SSF52218">
    <property type="entry name" value="Flavoproteins"/>
    <property type="match status" value="1"/>
</dbReference>
<evidence type="ECO:0000313" key="5">
    <source>
        <dbReference type="EMBL" id="KAK0155467.1"/>
    </source>
</evidence>
<dbReference type="Pfam" id="PF02525">
    <property type="entry name" value="Flavodoxin_2"/>
    <property type="match status" value="1"/>
</dbReference>
<dbReference type="EMBL" id="JAOPHQ010000285">
    <property type="protein sequence ID" value="KAK0155467.1"/>
    <property type="molecule type" value="Genomic_DNA"/>
</dbReference>
<evidence type="ECO:0000256" key="1">
    <source>
        <dbReference type="ARBA" id="ARBA00006252"/>
    </source>
</evidence>
<dbReference type="PANTHER" id="PTHR10204:SF34">
    <property type="entry name" value="NAD(P)H DEHYDROGENASE [QUINONE] 1 ISOFORM 1"/>
    <property type="match status" value="1"/>
</dbReference>
<evidence type="ECO:0000256" key="3">
    <source>
        <dbReference type="SAM" id="MobiDB-lite"/>
    </source>
</evidence>
<name>A0AA47PD95_MERPO</name>
<feature type="domain" description="Flavodoxin-like fold" evidence="4">
    <location>
        <begin position="141"/>
        <end position="174"/>
    </location>
</feature>
<keyword evidence="2" id="KW-0560">Oxidoreductase</keyword>
<accession>A0AA47PD95</accession>
<dbReference type="InterPro" id="IPR051545">
    <property type="entry name" value="NAD(P)H_dehydrogenase_qn"/>
</dbReference>
<dbReference type="GO" id="GO:0003955">
    <property type="term" value="F:NAD(P)H dehydrogenase (quinone) activity"/>
    <property type="evidence" value="ECO:0007669"/>
    <property type="project" value="TreeGrafter"/>
</dbReference>
<evidence type="ECO:0000313" key="6">
    <source>
        <dbReference type="Proteomes" id="UP001174136"/>
    </source>
</evidence>
<sequence length="305" mass="33120">MKTLVGLLGRFADLTDLQMTTITSVLPTTPRRKITPKTTGTITASGPPRSTSTPISSSSAPRPVPFTPGVWVQTPVSLPCSSSIIVIPPPPSSSTLRTTDSPPLLVETAQKKTVVYAHQSPGSFHRACVAVNVLEEQGHRAVASAFPMYWFSFLAIMNGWLDRVLVQGFAISLKNMYNNGIFKNGTLHFCGFFRFLLHKYSGAQPTALHRCVLLCWTDGVPDLGLSAESPLPFAPCELFDLSFPGGFLLRPEAREDCDSHQCGLTAGHHLEPSIIGDLHTAVLWIRSNNHSFSDKVSEQMFAGDG</sequence>
<protein>
    <submittedName>
        <fullName evidence="5">NAD(P)H dehydrogenase [quinone] 1</fullName>
    </submittedName>
</protein>
<evidence type="ECO:0000256" key="2">
    <source>
        <dbReference type="ARBA" id="ARBA00023002"/>
    </source>
</evidence>
<proteinExistence type="inferred from homology"/>
<feature type="compositionally biased region" description="Low complexity" evidence="3">
    <location>
        <begin position="36"/>
        <end position="61"/>
    </location>
</feature>
<evidence type="ECO:0000259" key="4">
    <source>
        <dbReference type="Pfam" id="PF02525"/>
    </source>
</evidence>
<dbReference type="InterPro" id="IPR003680">
    <property type="entry name" value="Flavodoxin_fold"/>
</dbReference>
<dbReference type="AlphaFoldDB" id="A0AA47PD95"/>
<organism evidence="5 6">
    <name type="scientific">Merluccius polli</name>
    <name type="common">Benguela hake</name>
    <name type="synonym">Merluccius cadenati</name>
    <dbReference type="NCBI Taxonomy" id="89951"/>
    <lineage>
        <taxon>Eukaryota</taxon>
        <taxon>Metazoa</taxon>
        <taxon>Chordata</taxon>
        <taxon>Craniata</taxon>
        <taxon>Vertebrata</taxon>
        <taxon>Euteleostomi</taxon>
        <taxon>Actinopterygii</taxon>
        <taxon>Neopterygii</taxon>
        <taxon>Teleostei</taxon>
        <taxon>Neoteleostei</taxon>
        <taxon>Acanthomorphata</taxon>
        <taxon>Zeiogadaria</taxon>
        <taxon>Gadariae</taxon>
        <taxon>Gadiformes</taxon>
        <taxon>Gadoidei</taxon>
        <taxon>Merlucciidae</taxon>
        <taxon>Merluccius</taxon>
    </lineage>
</organism>
<comment type="similarity">
    <text evidence="1">Belongs to the NAD(P)H dehydrogenase (quinone) family.</text>
</comment>
<dbReference type="Proteomes" id="UP001174136">
    <property type="component" value="Unassembled WGS sequence"/>
</dbReference>